<geneLocation type="plastid" evidence="1"/>
<name>A0A4D6WTL5_9FLOR</name>
<organism evidence="1">
    <name type="scientific">Gayliella sp</name>
    <dbReference type="NCBI Taxonomy" id="2575623"/>
    <lineage>
        <taxon>Eukaryota</taxon>
        <taxon>Rhodophyta</taxon>
        <taxon>Florideophyceae</taxon>
        <taxon>Rhodymeniophycidae</taxon>
        <taxon>Ceramiales</taxon>
        <taxon>Ceramiaceae</taxon>
        <taxon>Gayliella</taxon>
    </lineage>
</organism>
<evidence type="ECO:0000313" key="1">
    <source>
        <dbReference type="EMBL" id="QCI06776.1"/>
    </source>
</evidence>
<reference evidence="1" key="2">
    <citation type="submission" date="2019-04" db="EMBL/GenBank/DDBJ databases">
        <authorList>
            <person name="Pasella M."/>
        </authorList>
    </citation>
    <scope>NUCLEOTIDE SEQUENCE</scope>
</reference>
<gene>
    <name evidence="1" type="primary">rnpB</name>
</gene>
<dbReference type="AlphaFoldDB" id="A0A4D6WTL5"/>
<protein>
    <submittedName>
        <fullName evidence="1">Ribonuclease P RNA</fullName>
    </submittedName>
</protein>
<accession>A0A4D6WTL5</accession>
<dbReference type="EMBL" id="MK814659">
    <property type="protein sequence ID" value="QCI06776.1"/>
    <property type="molecule type" value="Genomic_DNA"/>
</dbReference>
<sequence length="106" mass="12260">MEESPGSSREYCCRKNSIGNYEESATEINLLIILSKGARYGKSIPEIYLLYLLGKPHNRAKQSVNVNCFSIVNLYLTDLLKLHNRCYCIDDNYPFYIIYKLEQNPA</sequence>
<reference evidence="1" key="1">
    <citation type="journal article" date="2019" name="Mol. Phylogenet. Evol.">
        <title>Morphological evolution and classification of the red algal order Ceramiales inferred using plastid phylogenomics.</title>
        <authorList>
            <person name="Diaz-Tapia P."/>
            <person name="Pasella M.M."/>
            <person name="Verbruggen H."/>
            <person name="Maggs C.A."/>
        </authorList>
    </citation>
    <scope>NUCLEOTIDE SEQUENCE</scope>
</reference>
<keyword evidence="1" id="KW-0934">Plastid</keyword>
<proteinExistence type="predicted"/>